<dbReference type="EMBL" id="AP012337">
    <property type="protein sequence ID" value="BAM01750.1"/>
    <property type="molecule type" value="Genomic_DNA"/>
</dbReference>
<dbReference type="Proteomes" id="UP000007880">
    <property type="component" value="Chromosome"/>
</dbReference>
<proteinExistence type="predicted"/>
<evidence type="ECO:0000313" key="1">
    <source>
        <dbReference type="EMBL" id="BAM01750.1"/>
    </source>
</evidence>
<gene>
    <name evidence="1" type="ordered locus">CLDAP_37100</name>
</gene>
<protein>
    <submittedName>
        <fullName evidence="1">Uncharacterized protein</fullName>
    </submittedName>
</protein>
<accession>I0I912</accession>
<dbReference type="KEGG" id="cap:CLDAP_37100"/>
<reference evidence="1 2" key="1">
    <citation type="submission" date="2012-02" db="EMBL/GenBank/DDBJ databases">
        <title>Complete genome sequence of Caldilinea aerophila DSM 14535 (= NBRC 102666).</title>
        <authorList>
            <person name="Oguchi A."/>
            <person name="Hosoyama A."/>
            <person name="Sekine M."/>
            <person name="Fukai R."/>
            <person name="Kato Y."/>
            <person name="Nakamura S."/>
            <person name="Hanada S."/>
            <person name="Yamazaki S."/>
            <person name="Fujita N."/>
        </authorList>
    </citation>
    <scope>NUCLEOTIDE SEQUENCE [LARGE SCALE GENOMIC DNA]</scope>
    <source>
        <strain evidence="2">DSM 14535 / JCM 11387 / NBRC 104270 / STL-6-O1</strain>
    </source>
</reference>
<sequence>MYQEFPRSKKRFEATLPFKNANTAYKRCLHFLFIFWLLQMHLCNCAGEKNYLAGPP</sequence>
<organism evidence="1 2">
    <name type="scientific">Caldilinea aerophila (strain DSM 14535 / JCM 11387 / NBRC 104270 / STL-6-O1)</name>
    <dbReference type="NCBI Taxonomy" id="926550"/>
    <lineage>
        <taxon>Bacteria</taxon>
        <taxon>Bacillati</taxon>
        <taxon>Chloroflexota</taxon>
        <taxon>Caldilineae</taxon>
        <taxon>Caldilineales</taxon>
        <taxon>Caldilineaceae</taxon>
        <taxon>Caldilinea</taxon>
    </lineage>
</organism>
<dbReference type="AlphaFoldDB" id="I0I912"/>
<evidence type="ECO:0000313" key="2">
    <source>
        <dbReference type="Proteomes" id="UP000007880"/>
    </source>
</evidence>
<dbReference type="HOGENOM" id="CLU_3005452_0_0_0"/>
<keyword evidence="2" id="KW-1185">Reference proteome</keyword>
<name>I0I912_CALAS</name>